<feature type="transmembrane region" description="Helical" evidence="13">
    <location>
        <begin position="93"/>
        <end position="112"/>
    </location>
</feature>
<keyword evidence="8" id="KW-0378">Hydrolase</keyword>
<sequence length="224" mass="24395">MFLELITQAPIMALAWLAVILISITVHEFAHAWAGDRLGDHTAEQMGRLTLNPLAHIDPIGVIPLLLLGFGWAKPVPFNPYNLQDPKWDSVKIALAGPASNLIVATLAAIVLRGLSTAGVIGDLNLLSFFLILLVIINLFLLFFNIIPIHPLDGSKLLDALLVKPEHQKIRNAIATYGPRALMFLILISIFTSISVFSFISTPAYMTCDALVGESCTAVLMQVF</sequence>
<feature type="transmembrane region" description="Helical" evidence="13">
    <location>
        <begin position="181"/>
        <end position="200"/>
    </location>
</feature>
<evidence type="ECO:0000256" key="6">
    <source>
        <dbReference type="ARBA" id="ARBA00022692"/>
    </source>
</evidence>
<evidence type="ECO:0000256" key="4">
    <source>
        <dbReference type="ARBA" id="ARBA00022475"/>
    </source>
</evidence>
<feature type="transmembrane region" description="Helical" evidence="13">
    <location>
        <begin position="54"/>
        <end position="73"/>
    </location>
</feature>
<evidence type="ECO:0000256" key="12">
    <source>
        <dbReference type="ARBA" id="ARBA00023136"/>
    </source>
</evidence>
<dbReference type="GO" id="GO:0046872">
    <property type="term" value="F:metal ion binding"/>
    <property type="evidence" value="ECO:0007669"/>
    <property type="project" value="UniProtKB-KW"/>
</dbReference>
<evidence type="ECO:0000256" key="10">
    <source>
        <dbReference type="ARBA" id="ARBA00022989"/>
    </source>
</evidence>
<keyword evidence="6 13" id="KW-0812">Transmembrane</keyword>
<keyword evidence="10 13" id="KW-1133">Transmembrane helix</keyword>
<evidence type="ECO:0000256" key="9">
    <source>
        <dbReference type="ARBA" id="ARBA00022833"/>
    </source>
</evidence>
<dbReference type="InterPro" id="IPR008915">
    <property type="entry name" value="Peptidase_M50"/>
</dbReference>
<evidence type="ECO:0000256" key="11">
    <source>
        <dbReference type="ARBA" id="ARBA00023049"/>
    </source>
</evidence>
<keyword evidence="4" id="KW-1003">Cell membrane</keyword>
<gene>
    <name evidence="15" type="ORF">CO057_00285</name>
</gene>
<name>A0A2M8EQ84_9BACT</name>
<dbReference type="EMBL" id="PFSI01000009">
    <property type="protein sequence ID" value="PJC24900.1"/>
    <property type="molecule type" value="Genomic_DNA"/>
</dbReference>
<dbReference type="Pfam" id="PF02163">
    <property type="entry name" value="Peptidase_M50"/>
    <property type="match status" value="2"/>
</dbReference>
<evidence type="ECO:0000256" key="13">
    <source>
        <dbReference type="SAM" id="Phobius"/>
    </source>
</evidence>
<comment type="cofactor">
    <cofactor evidence="1">
        <name>Zn(2+)</name>
        <dbReference type="ChEBI" id="CHEBI:29105"/>
    </cofactor>
</comment>
<keyword evidence="9" id="KW-0862">Zinc</keyword>
<evidence type="ECO:0000256" key="5">
    <source>
        <dbReference type="ARBA" id="ARBA00022670"/>
    </source>
</evidence>
<evidence type="ECO:0000256" key="7">
    <source>
        <dbReference type="ARBA" id="ARBA00022723"/>
    </source>
</evidence>
<feature type="transmembrane region" description="Helical" evidence="13">
    <location>
        <begin position="124"/>
        <end position="147"/>
    </location>
</feature>
<reference evidence="16" key="1">
    <citation type="submission" date="2017-09" db="EMBL/GenBank/DDBJ databases">
        <title>Depth-based differentiation of microbial function through sediment-hosted aquifers and enrichment of novel symbionts in the deep terrestrial subsurface.</title>
        <authorList>
            <person name="Probst A.J."/>
            <person name="Ladd B."/>
            <person name="Jarett J.K."/>
            <person name="Geller-Mcgrath D.E."/>
            <person name="Sieber C.M.K."/>
            <person name="Emerson J.B."/>
            <person name="Anantharaman K."/>
            <person name="Thomas B.C."/>
            <person name="Malmstrom R."/>
            <person name="Stieglmeier M."/>
            <person name="Klingl A."/>
            <person name="Woyke T."/>
            <person name="Ryan C.M."/>
            <person name="Banfield J.F."/>
        </authorList>
    </citation>
    <scope>NUCLEOTIDE SEQUENCE [LARGE SCALE GENOMIC DNA]</scope>
</reference>
<feature type="domain" description="Peptidase M50" evidence="14">
    <location>
        <begin position="127"/>
        <end position="185"/>
    </location>
</feature>
<evidence type="ECO:0000313" key="16">
    <source>
        <dbReference type="Proteomes" id="UP000230251"/>
    </source>
</evidence>
<dbReference type="PANTHER" id="PTHR35864:SF1">
    <property type="entry name" value="ZINC METALLOPROTEASE YWHC-RELATED"/>
    <property type="match status" value="1"/>
</dbReference>
<feature type="domain" description="Peptidase M50" evidence="14">
    <location>
        <begin position="17"/>
        <end position="112"/>
    </location>
</feature>
<dbReference type="PANTHER" id="PTHR35864">
    <property type="entry name" value="ZINC METALLOPROTEASE MJ0611-RELATED"/>
    <property type="match status" value="1"/>
</dbReference>
<dbReference type="Proteomes" id="UP000230251">
    <property type="component" value="Unassembled WGS sequence"/>
</dbReference>
<evidence type="ECO:0000256" key="2">
    <source>
        <dbReference type="ARBA" id="ARBA00004651"/>
    </source>
</evidence>
<evidence type="ECO:0000256" key="8">
    <source>
        <dbReference type="ARBA" id="ARBA00022801"/>
    </source>
</evidence>
<dbReference type="GO" id="GO:0008237">
    <property type="term" value="F:metallopeptidase activity"/>
    <property type="evidence" value="ECO:0007669"/>
    <property type="project" value="UniProtKB-KW"/>
</dbReference>
<comment type="subcellular location">
    <subcellularLocation>
        <location evidence="2">Cell membrane</location>
        <topology evidence="2">Multi-pass membrane protein</topology>
    </subcellularLocation>
</comment>
<accession>A0A2M8EQ84</accession>
<proteinExistence type="inferred from homology"/>
<protein>
    <submittedName>
        <fullName evidence="15">Site-2 protease family protein</fullName>
    </submittedName>
</protein>
<dbReference type="AlphaFoldDB" id="A0A2M8EQ84"/>
<organism evidence="15 16">
    <name type="scientific">Candidatus Uhrbacteria bacterium CG_4_9_14_0_2_um_filter_41_50</name>
    <dbReference type="NCBI Taxonomy" id="1975031"/>
    <lineage>
        <taxon>Bacteria</taxon>
        <taxon>Candidatus Uhriibacteriota</taxon>
    </lineage>
</organism>
<keyword evidence="7" id="KW-0479">Metal-binding</keyword>
<dbReference type="InterPro" id="IPR052348">
    <property type="entry name" value="Metallopeptidase_M50B"/>
</dbReference>
<keyword evidence="5 15" id="KW-0645">Protease</keyword>
<evidence type="ECO:0000256" key="1">
    <source>
        <dbReference type="ARBA" id="ARBA00001947"/>
    </source>
</evidence>
<comment type="similarity">
    <text evidence="3">Belongs to the peptidase M50B family.</text>
</comment>
<evidence type="ECO:0000313" key="15">
    <source>
        <dbReference type="EMBL" id="PJC24900.1"/>
    </source>
</evidence>
<keyword evidence="11" id="KW-0482">Metalloprotease</keyword>
<evidence type="ECO:0000256" key="3">
    <source>
        <dbReference type="ARBA" id="ARBA00007931"/>
    </source>
</evidence>
<keyword evidence="12 13" id="KW-0472">Membrane</keyword>
<feature type="transmembrane region" description="Helical" evidence="13">
    <location>
        <begin position="12"/>
        <end position="33"/>
    </location>
</feature>
<dbReference type="CDD" id="cd06158">
    <property type="entry name" value="S2P-M50_like_1"/>
    <property type="match status" value="1"/>
</dbReference>
<comment type="caution">
    <text evidence="15">The sequence shown here is derived from an EMBL/GenBank/DDBJ whole genome shotgun (WGS) entry which is preliminary data.</text>
</comment>
<evidence type="ECO:0000259" key="14">
    <source>
        <dbReference type="Pfam" id="PF02163"/>
    </source>
</evidence>
<dbReference type="GO" id="GO:0006508">
    <property type="term" value="P:proteolysis"/>
    <property type="evidence" value="ECO:0007669"/>
    <property type="project" value="UniProtKB-KW"/>
</dbReference>
<dbReference type="InterPro" id="IPR044537">
    <property type="entry name" value="Rip2-like"/>
</dbReference>
<dbReference type="GO" id="GO:0005886">
    <property type="term" value="C:plasma membrane"/>
    <property type="evidence" value="ECO:0007669"/>
    <property type="project" value="UniProtKB-SubCell"/>
</dbReference>